<accession>A0A086A3R9</accession>
<keyword evidence="2" id="KW-1185">Reference proteome</keyword>
<dbReference type="AlphaFoldDB" id="A0A086A3R9"/>
<organism evidence="1 2">
    <name type="scientific">Chryseobacterium soli</name>
    <dbReference type="NCBI Taxonomy" id="445961"/>
    <lineage>
        <taxon>Bacteria</taxon>
        <taxon>Pseudomonadati</taxon>
        <taxon>Bacteroidota</taxon>
        <taxon>Flavobacteriia</taxon>
        <taxon>Flavobacteriales</taxon>
        <taxon>Weeksellaceae</taxon>
        <taxon>Chryseobacterium group</taxon>
        <taxon>Chryseobacterium</taxon>
    </lineage>
</organism>
<evidence type="ECO:0000313" key="2">
    <source>
        <dbReference type="Proteomes" id="UP000028705"/>
    </source>
</evidence>
<evidence type="ECO:0008006" key="3">
    <source>
        <dbReference type="Google" id="ProtNLM"/>
    </source>
</evidence>
<comment type="caution">
    <text evidence="1">The sequence shown here is derived from an EMBL/GenBank/DDBJ whole genome shotgun (WGS) entry which is preliminary data.</text>
</comment>
<evidence type="ECO:0000313" key="1">
    <source>
        <dbReference type="EMBL" id="KFF11333.1"/>
    </source>
</evidence>
<dbReference type="EMBL" id="JPRH01000007">
    <property type="protein sequence ID" value="KFF11333.1"/>
    <property type="molecule type" value="Genomic_DNA"/>
</dbReference>
<dbReference type="eggNOG" id="ENOG5030R4G">
    <property type="taxonomic scope" value="Bacteria"/>
</dbReference>
<gene>
    <name evidence="1" type="ORF">IW15_16435</name>
</gene>
<proteinExistence type="predicted"/>
<name>A0A086A3R9_9FLAO</name>
<protein>
    <recommendedName>
        <fullName evidence="3">GLPGLI family protein</fullName>
    </recommendedName>
</protein>
<dbReference type="NCBIfam" id="TIGR01200">
    <property type="entry name" value="GLPGLI"/>
    <property type="match status" value="1"/>
</dbReference>
<dbReference type="STRING" id="445961.IW15_16435"/>
<dbReference type="Pfam" id="PF09697">
    <property type="entry name" value="Porph_ging"/>
    <property type="match status" value="1"/>
</dbReference>
<sequence length="270" mass="31804">MLGIFCSFSIIYGQNYRFTYNYRSIPDTLNKNNIINEDMILEVRDNKSVFLSQKKIISDSVMIADAKKGIMTMPDPSIQTKYIVTKEYSDVKTRLITEEFSTSYKFVIVDERPLNWKILPEKKMIGEYQCQKAVLDFAGRQWTAWFTEEIPFSDGPYKFRGLPGLIVQIGDSKEYHVFQLKGVQKNNNNPYESKVDKGTNTKNLSFSDFVKFYKEYRKDPVKEFKQNAMSGKIYYESEEKRIEHMMLVEKLNKERIKKDNNIIELDLLKK</sequence>
<reference evidence="1 2" key="1">
    <citation type="submission" date="2014-07" db="EMBL/GenBank/DDBJ databases">
        <title>Genome of Chryseobacterium soli DSM 19298.</title>
        <authorList>
            <person name="Stropko S.J."/>
            <person name="Pipes S.E."/>
            <person name="Newman J."/>
        </authorList>
    </citation>
    <scope>NUCLEOTIDE SEQUENCE [LARGE SCALE GENOMIC DNA]</scope>
    <source>
        <strain evidence="1 2">DSM 19298</strain>
    </source>
</reference>
<dbReference type="InterPro" id="IPR005901">
    <property type="entry name" value="GLPGLI"/>
</dbReference>
<dbReference type="Proteomes" id="UP000028705">
    <property type="component" value="Unassembled WGS sequence"/>
</dbReference>